<keyword evidence="1" id="KW-0238">DNA-binding</keyword>
<evidence type="ECO:0000259" key="2">
    <source>
        <dbReference type="Pfam" id="PF00440"/>
    </source>
</evidence>
<organism evidence="3 4">
    <name type="scientific">Glutamicibacter uratoxydans</name>
    <name type="common">Arthrobacter uratoxydans</name>
    <dbReference type="NCBI Taxonomy" id="43667"/>
    <lineage>
        <taxon>Bacteria</taxon>
        <taxon>Bacillati</taxon>
        <taxon>Actinomycetota</taxon>
        <taxon>Actinomycetes</taxon>
        <taxon>Micrococcales</taxon>
        <taxon>Micrococcaceae</taxon>
        <taxon>Glutamicibacter</taxon>
    </lineage>
</organism>
<dbReference type="AlphaFoldDB" id="A0A4Y4DMH9"/>
<dbReference type="OrthoDB" id="956698at2"/>
<dbReference type="GO" id="GO:0003677">
    <property type="term" value="F:DNA binding"/>
    <property type="evidence" value="ECO:0007669"/>
    <property type="project" value="UniProtKB-KW"/>
</dbReference>
<keyword evidence="4" id="KW-1185">Reference proteome</keyword>
<evidence type="ECO:0000313" key="3">
    <source>
        <dbReference type="EMBL" id="GED06549.1"/>
    </source>
</evidence>
<dbReference type="InterPro" id="IPR001647">
    <property type="entry name" value="HTH_TetR"/>
</dbReference>
<comment type="caution">
    <text evidence="3">The sequence shown here is derived from an EMBL/GenBank/DDBJ whole genome shotgun (WGS) entry which is preliminary data.</text>
</comment>
<feature type="domain" description="HTH tetR-type" evidence="2">
    <location>
        <begin position="20"/>
        <end position="57"/>
    </location>
</feature>
<reference evidence="3 4" key="1">
    <citation type="submission" date="2019-06" db="EMBL/GenBank/DDBJ databases">
        <title>Whole genome shotgun sequence of Glutamicibacter uratoxydans NBRC 15515.</title>
        <authorList>
            <person name="Hosoyama A."/>
            <person name="Uohara A."/>
            <person name="Ohji S."/>
            <person name="Ichikawa N."/>
        </authorList>
    </citation>
    <scope>NUCLEOTIDE SEQUENCE [LARGE SCALE GENOMIC DNA]</scope>
    <source>
        <strain evidence="3 4">NBRC 15515</strain>
    </source>
</reference>
<dbReference type="InterPro" id="IPR009057">
    <property type="entry name" value="Homeodomain-like_sf"/>
</dbReference>
<dbReference type="SUPFAM" id="SSF46689">
    <property type="entry name" value="Homeodomain-like"/>
    <property type="match status" value="1"/>
</dbReference>
<dbReference type="Gene3D" id="1.10.357.10">
    <property type="entry name" value="Tetracycline Repressor, domain 2"/>
    <property type="match status" value="1"/>
</dbReference>
<name>A0A4Y4DMH9_GLUUR</name>
<gene>
    <name evidence="3" type="ORF">AUR04nite_20810</name>
</gene>
<proteinExistence type="predicted"/>
<sequence length="196" mass="21541">MARNPLSQQALLEMSRNCAAVLNEVGVDASTAQLVAAAGVSERTFFRYFPMKADCLRPIMEDGYLRFVSAVQDNCGAGESTDLLEIVCSAFIAAYGHGEDGLDQRFLELITSAEIYRRLWLAINEETMQALYAPMSQVLGLPEDHIDVRIAADAATRLAVESIRLMALYSLSAHQAATQVADALRRHPLMRPAAHR</sequence>
<protein>
    <submittedName>
        <fullName evidence="3">TetR family transcriptional regulator</fullName>
    </submittedName>
</protein>
<accession>A0A4Y4DMH9</accession>
<dbReference type="EMBL" id="BJNY01000011">
    <property type="protein sequence ID" value="GED06549.1"/>
    <property type="molecule type" value="Genomic_DNA"/>
</dbReference>
<evidence type="ECO:0000313" key="4">
    <source>
        <dbReference type="Proteomes" id="UP000316612"/>
    </source>
</evidence>
<dbReference type="Proteomes" id="UP000316612">
    <property type="component" value="Unassembled WGS sequence"/>
</dbReference>
<evidence type="ECO:0000256" key="1">
    <source>
        <dbReference type="ARBA" id="ARBA00023125"/>
    </source>
</evidence>
<dbReference type="Pfam" id="PF00440">
    <property type="entry name" value="TetR_N"/>
    <property type="match status" value="1"/>
</dbReference>
<dbReference type="RefSeq" id="WP_141364722.1">
    <property type="nucleotide sequence ID" value="NZ_BAAAJL010000013.1"/>
</dbReference>